<dbReference type="PANTHER" id="PTHR45639">
    <property type="entry name" value="HSC70CB, ISOFORM G-RELATED"/>
    <property type="match status" value="1"/>
</dbReference>
<dbReference type="GO" id="GO:0140662">
    <property type="term" value="F:ATP-dependent protein folding chaperone"/>
    <property type="evidence" value="ECO:0007669"/>
    <property type="project" value="InterPro"/>
</dbReference>
<accession>A0A0K9Q1H5</accession>
<evidence type="ECO:0000256" key="2">
    <source>
        <dbReference type="ARBA" id="ARBA00022840"/>
    </source>
</evidence>
<keyword evidence="4" id="KW-1185">Reference proteome</keyword>
<name>A0A0K9Q1H5_ZOSMR</name>
<dbReference type="InterPro" id="IPR013126">
    <property type="entry name" value="Hsp_70_fam"/>
</dbReference>
<dbReference type="PANTHER" id="PTHR45639:SF4">
    <property type="entry name" value="HSC70CB, ISOFORM G"/>
    <property type="match status" value="1"/>
</dbReference>
<keyword evidence="1" id="KW-0547">Nucleotide-binding</keyword>
<dbReference type="Gene3D" id="3.30.420.40">
    <property type="match status" value="2"/>
</dbReference>
<dbReference type="EMBL" id="LFYR01000350">
    <property type="protein sequence ID" value="KMZ74310.1"/>
    <property type="molecule type" value="Genomic_DNA"/>
</dbReference>
<dbReference type="AlphaFoldDB" id="A0A0K9Q1H5"/>
<dbReference type="GO" id="GO:0005524">
    <property type="term" value="F:ATP binding"/>
    <property type="evidence" value="ECO:0007669"/>
    <property type="project" value="UniProtKB-KW"/>
</dbReference>
<keyword evidence="2" id="KW-0067">ATP-binding</keyword>
<protein>
    <submittedName>
        <fullName evidence="3">Uncharacterized protein</fullName>
    </submittedName>
</protein>
<comment type="caution">
    <text evidence="3">The sequence shown here is derived from an EMBL/GenBank/DDBJ whole genome shotgun (WGS) entry which is preliminary data.</text>
</comment>
<proteinExistence type="predicted"/>
<gene>
    <name evidence="3" type="ORF">ZOSMA_130G00040</name>
</gene>
<evidence type="ECO:0000256" key="1">
    <source>
        <dbReference type="ARBA" id="ARBA00022741"/>
    </source>
</evidence>
<dbReference type="Proteomes" id="UP000036987">
    <property type="component" value="Unassembled WGS sequence"/>
</dbReference>
<organism evidence="3 4">
    <name type="scientific">Zostera marina</name>
    <name type="common">Eelgrass</name>
    <dbReference type="NCBI Taxonomy" id="29655"/>
    <lineage>
        <taxon>Eukaryota</taxon>
        <taxon>Viridiplantae</taxon>
        <taxon>Streptophyta</taxon>
        <taxon>Embryophyta</taxon>
        <taxon>Tracheophyta</taxon>
        <taxon>Spermatophyta</taxon>
        <taxon>Magnoliopsida</taxon>
        <taxon>Liliopsida</taxon>
        <taxon>Zosteraceae</taxon>
        <taxon>Zostera</taxon>
    </lineage>
</organism>
<sequence length="302" mass="34548">MNYVGLDIGSKFPVMARNGVNRFEIYQMKSIIGEKDMQELFKDMPFYDKLVRLLKIMMKKDVLPQSNTCLVIGVPSYFNIDSERNTCLHAALKNLRIRRSVELMNEGTAIALYYAIKNHWDSLNGKNIIFLYVGDSQTQVTIVRFTEKKLKVLHESNGDNSFTYFSNTSKHKITILCQNALKKTDMKEDQVHNIILLCDDYCDAIVNFLSRYFNNRDIVIHLEDNNDKHVVANGLAHGGWIFANPNYGYTVETANGSKYGQYSKENDPKCGQSSSQIHELSIQIPNDEKVSNLTNIAVFSKF</sequence>
<reference evidence="4" key="1">
    <citation type="journal article" date="2016" name="Nature">
        <title>The genome of the seagrass Zostera marina reveals angiosperm adaptation to the sea.</title>
        <authorList>
            <person name="Olsen J.L."/>
            <person name="Rouze P."/>
            <person name="Verhelst B."/>
            <person name="Lin Y.-C."/>
            <person name="Bayer T."/>
            <person name="Collen J."/>
            <person name="Dattolo E."/>
            <person name="De Paoli E."/>
            <person name="Dittami S."/>
            <person name="Maumus F."/>
            <person name="Michel G."/>
            <person name="Kersting A."/>
            <person name="Lauritano C."/>
            <person name="Lohaus R."/>
            <person name="Toepel M."/>
            <person name="Tonon T."/>
            <person name="Vanneste K."/>
            <person name="Amirebrahimi M."/>
            <person name="Brakel J."/>
            <person name="Bostroem C."/>
            <person name="Chovatia M."/>
            <person name="Grimwood J."/>
            <person name="Jenkins J.W."/>
            <person name="Jueterbock A."/>
            <person name="Mraz A."/>
            <person name="Stam W.T."/>
            <person name="Tice H."/>
            <person name="Bornberg-Bauer E."/>
            <person name="Green P.J."/>
            <person name="Pearson G.A."/>
            <person name="Procaccini G."/>
            <person name="Duarte C.M."/>
            <person name="Schmutz J."/>
            <person name="Reusch T.B.H."/>
            <person name="Van de Peer Y."/>
        </authorList>
    </citation>
    <scope>NUCLEOTIDE SEQUENCE [LARGE SCALE GENOMIC DNA]</scope>
    <source>
        <strain evidence="4">cv. Finnish</strain>
    </source>
</reference>
<evidence type="ECO:0000313" key="4">
    <source>
        <dbReference type="Proteomes" id="UP000036987"/>
    </source>
</evidence>
<dbReference type="Pfam" id="PF00012">
    <property type="entry name" value="HSP70"/>
    <property type="match status" value="1"/>
</dbReference>
<evidence type="ECO:0000313" key="3">
    <source>
        <dbReference type="EMBL" id="KMZ74310.1"/>
    </source>
</evidence>
<dbReference type="STRING" id="29655.A0A0K9Q1H5"/>